<protein>
    <recommendedName>
        <fullName evidence="3">Transposase DDE domain-containing protein</fullName>
    </recommendedName>
</protein>
<dbReference type="Proteomes" id="UP001596380">
    <property type="component" value="Unassembled WGS sequence"/>
</dbReference>
<dbReference type="EMBL" id="JBHSXS010000002">
    <property type="protein sequence ID" value="MFC6879267.1"/>
    <property type="molecule type" value="Genomic_DNA"/>
</dbReference>
<reference evidence="2" key="1">
    <citation type="journal article" date="2019" name="Int. J. Syst. Evol. Microbiol.">
        <title>The Global Catalogue of Microorganisms (GCM) 10K type strain sequencing project: providing services to taxonomists for standard genome sequencing and annotation.</title>
        <authorList>
            <consortium name="The Broad Institute Genomics Platform"/>
            <consortium name="The Broad Institute Genome Sequencing Center for Infectious Disease"/>
            <person name="Wu L."/>
            <person name="Ma J."/>
        </authorList>
    </citation>
    <scope>NUCLEOTIDE SEQUENCE [LARGE SCALE GENOMIC DNA]</scope>
    <source>
        <strain evidence="2">JCM 3369</strain>
    </source>
</reference>
<evidence type="ECO:0000313" key="1">
    <source>
        <dbReference type="EMBL" id="MFC6879267.1"/>
    </source>
</evidence>
<accession>A0ABW2CD10</accession>
<keyword evidence="2" id="KW-1185">Reference proteome</keyword>
<sequence>MLDSQTVRAAETVGKAGRGYDGALVTWTGSFLNLSLAIASRPAGIPGFVVVPRRWVVERTLSWLVRARRNVRDYARLPQHSEAHPTWAATTLMTRRLTRALRAGAP</sequence>
<gene>
    <name evidence="1" type="ORF">ACFQKB_05760</name>
</gene>
<dbReference type="RefSeq" id="WP_160823924.1">
    <property type="nucleotide sequence ID" value="NZ_JBHSXE010000001.1"/>
</dbReference>
<organism evidence="1 2">
    <name type="scientific">Actinomadura yumaensis</name>
    <dbReference type="NCBI Taxonomy" id="111807"/>
    <lineage>
        <taxon>Bacteria</taxon>
        <taxon>Bacillati</taxon>
        <taxon>Actinomycetota</taxon>
        <taxon>Actinomycetes</taxon>
        <taxon>Streptosporangiales</taxon>
        <taxon>Thermomonosporaceae</taxon>
        <taxon>Actinomadura</taxon>
    </lineage>
</organism>
<dbReference type="PANTHER" id="PTHR30007:SF0">
    <property type="entry name" value="TRANSPOSASE"/>
    <property type="match status" value="1"/>
</dbReference>
<dbReference type="PANTHER" id="PTHR30007">
    <property type="entry name" value="PHP DOMAIN PROTEIN"/>
    <property type="match status" value="1"/>
</dbReference>
<comment type="caution">
    <text evidence="1">The sequence shown here is derived from an EMBL/GenBank/DDBJ whole genome shotgun (WGS) entry which is preliminary data.</text>
</comment>
<name>A0ABW2CD10_9ACTN</name>
<proteinExistence type="predicted"/>
<evidence type="ECO:0000313" key="2">
    <source>
        <dbReference type="Proteomes" id="UP001596380"/>
    </source>
</evidence>
<evidence type="ECO:0008006" key="3">
    <source>
        <dbReference type="Google" id="ProtNLM"/>
    </source>
</evidence>